<name>A0A7J3I8W3_9CREN</name>
<dbReference type="InterPro" id="IPR013563">
    <property type="entry name" value="Oligopep_ABC_C"/>
</dbReference>
<feature type="domain" description="ABC transporter" evidence="4">
    <location>
        <begin position="3"/>
        <end position="261"/>
    </location>
</feature>
<dbReference type="Pfam" id="PF08352">
    <property type="entry name" value="oligo_HPY"/>
    <property type="match status" value="1"/>
</dbReference>
<dbReference type="FunFam" id="3.40.50.300:FF:000016">
    <property type="entry name" value="Oligopeptide ABC transporter ATP-binding component"/>
    <property type="match status" value="1"/>
</dbReference>
<dbReference type="InterPro" id="IPR003593">
    <property type="entry name" value="AAA+_ATPase"/>
</dbReference>
<evidence type="ECO:0000256" key="1">
    <source>
        <dbReference type="ARBA" id="ARBA00022448"/>
    </source>
</evidence>
<dbReference type="SUPFAM" id="SSF52540">
    <property type="entry name" value="P-loop containing nucleoside triphosphate hydrolases"/>
    <property type="match status" value="1"/>
</dbReference>
<keyword evidence="3 5" id="KW-0067">ATP-binding</keyword>
<evidence type="ECO:0000256" key="3">
    <source>
        <dbReference type="ARBA" id="ARBA00022840"/>
    </source>
</evidence>
<dbReference type="GO" id="GO:0005524">
    <property type="term" value="F:ATP binding"/>
    <property type="evidence" value="ECO:0007669"/>
    <property type="project" value="UniProtKB-KW"/>
</dbReference>
<dbReference type="Pfam" id="PF00005">
    <property type="entry name" value="ABC_tran"/>
    <property type="match status" value="1"/>
</dbReference>
<dbReference type="PROSITE" id="PS50893">
    <property type="entry name" value="ABC_TRANSPORTER_2"/>
    <property type="match status" value="1"/>
</dbReference>
<dbReference type="NCBIfam" id="TIGR01727">
    <property type="entry name" value="oligo_HPY"/>
    <property type="match status" value="1"/>
</dbReference>
<dbReference type="InterPro" id="IPR027417">
    <property type="entry name" value="P-loop_NTPase"/>
</dbReference>
<protein>
    <submittedName>
        <fullName evidence="5">ABC transporter ATP-binding protein</fullName>
    </submittedName>
</protein>
<gene>
    <name evidence="5" type="ORF">ENT87_06635</name>
</gene>
<dbReference type="CDD" id="cd03257">
    <property type="entry name" value="ABC_NikE_OppD_transporters"/>
    <property type="match status" value="1"/>
</dbReference>
<reference evidence="5" key="1">
    <citation type="journal article" date="2020" name="mSystems">
        <title>Genome- and Community-Level Interaction Insights into Carbon Utilization and Element Cycling Functions of Hydrothermarchaeota in Hydrothermal Sediment.</title>
        <authorList>
            <person name="Zhou Z."/>
            <person name="Liu Y."/>
            <person name="Xu W."/>
            <person name="Pan J."/>
            <person name="Luo Z.H."/>
            <person name="Li M."/>
        </authorList>
    </citation>
    <scope>NUCLEOTIDE SEQUENCE [LARGE SCALE GENOMIC DNA]</scope>
    <source>
        <strain evidence="5">SpSt-618</strain>
    </source>
</reference>
<comment type="caution">
    <text evidence="5">The sequence shown here is derived from an EMBL/GenBank/DDBJ whole genome shotgun (WGS) entry which is preliminary data.</text>
</comment>
<dbReference type="PANTHER" id="PTHR43067">
    <property type="entry name" value="OLIGOPEPTIDE/DIPEPTIDE ABC TRANSPORTER, ATPASE SUBUNIT"/>
    <property type="match status" value="1"/>
</dbReference>
<dbReference type="AlphaFoldDB" id="A0A7J3I8W3"/>
<evidence type="ECO:0000259" key="4">
    <source>
        <dbReference type="PROSITE" id="PS50893"/>
    </source>
</evidence>
<keyword evidence="1" id="KW-0813">Transport</keyword>
<proteinExistence type="predicted"/>
<accession>A0A7J3I8W3</accession>
<evidence type="ECO:0000256" key="2">
    <source>
        <dbReference type="ARBA" id="ARBA00022741"/>
    </source>
</evidence>
<dbReference type="Gene3D" id="3.40.50.300">
    <property type="entry name" value="P-loop containing nucleotide triphosphate hydrolases"/>
    <property type="match status" value="1"/>
</dbReference>
<dbReference type="GO" id="GO:0016887">
    <property type="term" value="F:ATP hydrolysis activity"/>
    <property type="evidence" value="ECO:0007669"/>
    <property type="project" value="InterPro"/>
</dbReference>
<dbReference type="EMBL" id="DTAI01000197">
    <property type="protein sequence ID" value="HGN37206.1"/>
    <property type="molecule type" value="Genomic_DNA"/>
</dbReference>
<dbReference type="PANTHER" id="PTHR43067:SF3">
    <property type="entry name" value="MALTOSE ABC TRANSPORTER, ATP-BINDING PROTEIN"/>
    <property type="match status" value="1"/>
</dbReference>
<dbReference type="GO" id="GO:0015833">
    <property type="term" value="P:peptide transport"/>
    <property type="evidence" value="ECO:0007669"/>
    <property type="project" value="InterPro"/>
</dbReference>
<keyword evidence="2" id="KW-0547">Nucleotide-binding</keyword>
<dbReference type="InterPro" id="IPR003439">
    <property type="entry name" value="ABC_transporter-like_ATP-bd"/>
</dbReference>
<sequence>MSERILSVSKLSVVYGARRGFVNAVRNTSLDIYRGECLALVGESGSGKTTLALSIVRALPTNAKILQGSILYRLNPNSEIDIARLSEDEIRKIRWKEIAMVFQGSMNAFNPVLKIREHFIETVKAHGIAIDRKELIDRAAKLLSLVMLDANRVLNSYPHQLSGGMKQRTLIALALMLEPKILILDEPTSALDVVSQKTVLNVLSNLKKELNLSMVFITHDLAITAEVADRVGVMYAGQLVEVGDIYGVYYKPLHPYTQGLLKAIPRLKGSVDIASIPGSPPDLINPPMGCTFHPRCPFAMDICRREEPPETHTNDRIVKCWLYAKDSKVI</sequence>
<dbReference type="SMART" id="SM00382">
    <property type="entry name" value="AAA"/>
    <property type="match status" value="1"/>
</dbReference>
<evidence type="ECO:0000313" key="5">
    <source>
        <dbReference type="EMBL" id="HGN37206.1"/>
    </source>
</evidence>
<organism evidence="5">
    <name type="scientific">Ignisphaera aggregans</name>
    <dbReference type="NCBI Taxonomy" id="334771"/>
    <lineage>
        <taxon>Archaea</taxon>
        <taxon>Thermoproteota</taxon>
        <taxon>Thermoprotei</taxon>
        <taxon>Desulfurococcales</taxon>
        <taxon>Desulfurococcaceae</taxon>
        <taxon>Ignisphaera</taxon>
    </lineage>
</organism>